<evidence type="ECO:0000313" key="3">
    <source>
        <dbReference type="Proteomes" id="UP001597425"/>
    </source>
</evidence>
<name>A0ABW5E5Q7_9GAMM</name>
<reference evidence="3" key="1">
    <citation type="journal article" date="2019" name="Int. J. Syst. Evol. Microbiol.">
        <title>The Global Catalogue of Microorganisms (GCM) 10K type strain sequencing project: providing services to taxonomists for standard genome sequencing and annotation.</title>
        <authorList>
            <consortium name="The Broad Institute Genomics Platform"/>
            <consortium name="The Broad Institute Genome Sequencing Center for Infectious Disease"/>
            <person name="Wu L."/>
            <person name="Ma J."/>
        </authorList>
    </citation>
    <scope>NUCLEOTIDE SEQUENCE [LARGE SCALE GENOMIC DNA]</scope>
    <source>
        <strain evidence="3">KCTC 12848</strain>
    </source>
</reference>
<dbReference type="InterPro" id="IPR024311">
    <property type="entry name" value="Lipocalin-like"/>
</dbReference>
<proteinExistence type="predicted"/>
<keyword evidence="3" id="KW-1185">Reference proteome</keyword>
<protein>
    <submittedName>
        <fullName evidence="2">Lipocalin-like domain-containing protein</fullName>
    </submittedName>
</protein>
<sequence>MNEIAEPVGVCGSYALVSMESDSEGGDRFYPFGENPSGALIYNPDGYMSANIVSRNRSLSNGRIEYVDGEGGQNEVFRNEYIGYSGCYTVEWFSKEGDPVRKGVIYHSVEVSFYPDWVGSVFKRPFSLEGHILIIAAPEPRVGPDGRSYRSRLVWRRKA</sequence>
<dbReference type="EMBL" id="JBHUJD010000001">
    <property type="protein sequence ID" value="MFD2308933.1"/>
    <property type="molecule type" value="Genomic_DNA"/>
</dbReference>
<dbReference type="Proteomes" id="UP001597425">
    <property type="component" value="Unassembled WGS sequence"/>
</dbReference>
<gene>
    <name evidence="2" type="ORF">ACFSKX_00755</name>
</gene>
<feature type="domain" description="Lipocalin-like" evidence="1">
    <location>
        <begin position="12"/>
        <end position="157"/>
    </location>
</feature>
<organism evidence="2 3">
    <name type="scientific">Microbulbifer halophilus</name>
    <dbReference type="NCBI Taxonomy" id="453963"/>
    <lineage>
        <taxon>Bacteria</taxon>
        <taxon>Pseudomonadati</taxon>
        <taxon>Pseudomonadota</taxon>
        <taxon>Gammaproteobacteria</taxon>
        <taxon>Cellvibrionales</taxon>
        <taxon>Microbulbiferaceae</taxon>
        <taxon>Microbulbifer</taxon>
    </lineage>
</organism>
<evidence type="ECO:0000313" key="2">
    <source>
        <dbReference type="EMBL" id="MFD2308933.1"/>
    </source>
</evidence>
<dbReference type="RefSeq" id="WP_265721873.1">
    <property type="nucleotide sequence ID" value="NZ_JAPIVK010000015.1"/>
</dbReference>
<comment type="caution">
    <text evidence="2">The sequence shown here is derived from an EMBL/GenBank/DDBJ whole genome shotgun (WGS) entry which is preliminary data.</text>
</comment>
<evidence type="ECO:0000259" key="1">
    <source>
        <dbReference type="Pfam" id="PF13924"/>
    </source>
</evidence>
<dbReference type="Pfam" id="PF13924">
    <property type="entry name" value="Lipocalin_5"/>
    <property type="match status" value="1"/>
</dbReference>
<accession>A0ABW5E5Q7</accession>